<dbReference type="EMBL" id="BAABIK010000015">
    <property type="protein sequence ID" value="GAA4944518.1"/>
    <property type="molecule type" value="Genomic_DNA"/>
</dbReference>
<name>A0ABP9GJZ7_9ACTN</name>
<feature type="compositionally biased region" description="Basic and acidic residues" evidence="1">
    <location>
        <begin position="12"/>
        <end position="25"/>
    </location>
</feature>
<evidence type="ECO:0000313" key="2">
    <source>
        <dbReference type="EMBL" id="GAA4944518.1"/>
    </source>
</evidence>
<gene>
    <name evidence="2" type="ORF">GCM10023224_29490</name>
</gene>
<sequence>MLSTAVAGSSGSDDHTTVPTREPRETMSPGLLDLCTVMDQDVLTTGLYPRRQDEEVAPPDSATISPHPASGFRTVKDDCAWLISPDGIEDWRLTLTYTAYIESYDDTSVRARSKRLMDSTEQKYVETLGSDYKSSGKSTWGDAATVFYVPGDGSSKSEYTVIMRSKGVVCELSFQPTASDVDVSKTSFRVEADPAATTLAQEIHYLLPD</sequence>
<evidence type="ECO:0000256" key="1">
    <source>
        <dbReference type="SAM" id="MobiDB-lite"/>
    </source>
</evidence>
<feature type="region of interest" description="Disordered" evidence="1">
    <location>
        <begin position="49"/>
        <end position="69"/>
    </location>
</feature>
<evidence type="ECO:0000313" key="3">
    <source>
        <dbReference type="Proteomes" id="UP001499993"/>
    </source>
</evidence>
<keyword evidence="3" id="KW-1185">Reference proteome</keyword>
<feature type="compositionally biased region" description="Polar residues" evidence="1">
    <location>
        <begin position="1"/>
        <end position="11"/>
    </location>
</feature>
<dbReference type="Proteomes" id="UP001499993">
    <property type="component" value="Unassembled WGS sequence"/>
</dbReference>
<evidence type="ECO:0008006" key="4">
    <source>
        <dbReference type="Google" id="ProtNLM"/>
    </source>
</evidence>
<proteinExistence type="predicted"/>
<accession>A0ABP9GJZ7</accession>
<reference evidence="3" key="1">
    <citation type="journal article" date="2019" name="Int. J. Syst. Evol. Microbiol.">
        <title>The Global Catalogue of Microorganisms (GCM) 10K type strain sequencing project: providing services to taxonomists for standard genome sequencing and annotation.</title>
        <authorList>
            <consortium name="The Broad Institute Genomics Platform"/>
            <consortium name="The Broad Institute Genome Sequencing Center for Infectious Disease"/>
            <person name="Wu L."/>
            <person name="Ma J."/>
        </authorList>
    </citation>
    <scope>NUCLEOTIDE SEQUENCE [LARGE SCALE GENOMIC DNA]</scope>
    <source>
        <strain evidence="3">JCM 18123</strain>
    </source>
</reference>
<comment type="caution">
    <text evidence="2">The sequence shown here is derived from an EMBL/GenBank/DDBJ whole genome shotgun (WGS) entry which is preliminary data.</text>
</comment>
<protein>
    <recommendedName>
        <fullName evidence="4">Lipoprotein LpqN</fullName>
    </recommendedName>
</protein>
<organism evidence="2 3">
    <name type="scientific">Streptomonospora halophila</name>
    <dbReference type="NCBI Taxonomy" id="427369"/>
    <lineage>
        <taxon>Bacteria</taxon>
        <taxon>Bacillati</taxon>
        <taxon>Actinomycetota</taxon>
        <taxon>Actinomycetes</taxon>
        <taxon>Streptosporangiales</taxon>
        <taxon>Nocardiopsidaceae</taxon>
        <taxon>Streptomonospora</taxon>
    </lineage>
</organism>
<feature type="region of interest" description="Disordered" evidence="1">
    <location>
        <begin position="1"/>
        <end position="29"/>
    </location>
</feature>